<keyword evidence="2" id="KW-1185">Reference proteome</keyword>
<dbReference type="NCBIfam" id="NF008747">
    <property type="entry name" value="PRK11780.1"/>
    <property type="match status" value="1"/>
</dbReference>
<organism evidence="1 2">
    <name type="scientific">Brachionus calyciflorus</name>
    <dbReference type="NCBI Taxonomy" id="104777"/>
    <lineage>
        <taxon>Eukaryota</taxon>
        <taxon>Metazoa</taxon>
        <taxon>Spiralia</taxon>
        <taxon>Gnathifera</taxon>
        <taxon>Rotifera</taxon>
        <taxon>Eurotatoria</taxon>
        <taxon>Monogononta</taxon>
        <taxon>Pseudotrocha</taxon>
        <taxon>Ploima</taxon>
        <taxon>Brachionidae</taxon>
        <taxon>Brachionus</taxon>
    </lineage>
</organism>
<dbReference type="PANTHER" id="PTHR10224:SF12">
    <property type="entry name" value="GLYOXALASE ELBB"/>
    <property type="match status" value="1"/>
</dbReference>
<accession>A0A813U8M9</accession>
<protein>
    <submittedName>
        <fullName evidence="1">Uncharacterized protein</fullName>
    </submittedName>
</protein>
<dbReference type="EMBL" id="CAJNOC010000971">
    <property type="protein sequence ID" value="CAF0822760.1"/>
    <property type="molecule type" value="Genomic_DNA"/>
</dbReference>
<dbReference type="AlphaFoldDB" id="A0A813U8M9"/>
<name>A0A813U8M9_9BILA</name>
<evidence type="ECO:0000313" key="1">
    <source>
        <dbReference type="EMBL" id="CAF0822760.1"/>
    </source>
</evidence>
<dbReference type="InterPro" id="IPR029062">
    <property type="entry name" value="Class_I_gatase-like"/>
</dbReference>
<reference evidence="1" key="1">
    <citation type="submission" date="2021-02" db="EMBL/GenBank/DDBJ databases">
        <authorList>
            <person name="Nowell W R."/>
        </authorList>
    </citation>
    <scope>NUCLEOTIDE SEQUENCE</scope>
    <source>
        <strain evidence="1">Ploen Becks lab</strain>
    </source>
</reference>
<dbReference type="PANTHER" id="PTHR10224">
    <property type="entry name" value="ES1 PROTEIN HOMOLOG, MITOCHONDRIAL"/>
    <property type="match status" value="1"/>
</dbReference>
<sequence length="253" mass="27604">MNSLRLFKSSKSILSCVSRSISRTQRLERNNKNVAIVLSGCGIYDGSEILEAASIIIHLSKNNSNYSIFAPNIEQLHVINHLTGEVVPETRNVLQESARIARGSIQSLEKLNSSDFDALVLPGGFGVAKNLSDYALNGPKMTVYKEVERVVGEFLLANKPMGFICISPIIAAKLIPGVEITEGKKNGKDWPYAETINNVALMGAVPVEKDTLEVHVDEKFKVVSTPAFMKHSATPGEVFDGIGKLILNVLRLI</sequence>
<comment type="caution">
    <text evidence="1">The sequence shown here is derived from an EMBL/GenBank/DDBJ whole genome shotgun (WGS) entry which is preliminary data.</text>
</comment>
<dbReference type="OrthoDB" id="543156at2759"/>
<gene>
    <name evidence="1" type="ORF">OXX778_LOCUS7557</name>
</gene>
<dbReference type="Gene3D" id="3.40.50.880">
    <property type="match status" value="1"/>
</dbReference>
<evidence type="ECO:0000313" key="2">
    <source>
        <dbReference type="Proteomes" id="UP000663879"/>
    </source>
</evidence>
<proteinExistence type="predicted"/>
<dbReference type="SUPFAM" id="SSF52317">
    <property type="entry name" value="Class I glutamine amidotransferase-like"/>
    <property type="match status" value="1"/>
</dbReference>
<dbReference type="Proteomes" id="UP000663879">
    <property type="component" value="Unassembled WGS sequence"/>
</dbReference>